<accession>A0ABW3IN66</accession>
<dbReference type="InterPro" id="IPR007375">
    <property type="entry name" value="SoxG"/>
</dbReference>
<organism evidence="1 2">
    <name type="scientific">Tropicimonas aquimaris</name>
    <dbReference type="NCBI Taxonomy" id="914152"/>
    <lineage>
        <taxon>Bacteria</taxon>
        <taxon>Pseudomonadati</taxon>
        <taxon>Pseudomonadota</taxon>
        <taxon>Alphaproteobacteria</taxon>
        <taxon>Rhodobacterales</taxon>
        <taxon>Roseobacteraceae</taxon>
        <taxon>Tropicimonas</taxon>
    </lineage>
</organism>
<proteinExistence type="predicted"/>
<dbReference type="Gene3D" id="3.30.1360.120">
    <property type="entry name" value="Probable tRNA modification gtpase trme, domain 1"/>
    <property type="match status" value="1"/>
</dbReference>
<dbReference type="Gene3D" id="3.30.70.1520">
    <property type="entry name" value="Heterotetrameric sarcosine oxidase"/>
    <property type="match status" value="1"/>
</dbReference>
<sequence length="188" mass="19811">MSDAARVTAVASGAPAARVERMPTQGMITLRGQPAEVEVGIRAATGCGLPEQRGIVFEGECAVAWMSPDEWLLLIPQEKVPECLATLARELSGSHHLAVEVSDARAMFRISGTGAREALARVCPVDLSPAAFAAGEIRRSRLAQVPAAFWFGADGAFRLVCFRSVARYAQDVLENAASGAPVGFFPAG</sequence>
<keyword evidence="2" id="KW-1185">Reference proteome</keyword>
<protein>
    <submittedName>
        <fullName evidence="1">Sarcosine oxidase subunit gamma</fullName>
    </submittedName>
</protein>
<dbReference type="InterPro" id="IPR027266">
    <property type="entry name" value="TrmE/GcvT-like"/>
</dbReference>
<dbReference type="RefSeq" id="WP_386073532.1">
    <property type="nucleotide sequence ID" value="NZ_JBHTJT010000007.1"/>
</dbReference>
<evidence type="ECO:0000313" key="1">
    <source>
        <dbReference type="EMBL" id="MFD0979210.1"/>
    </source>
</evidence>
<gene>
    <name evidence="1" type="ORF">ACFQ2S_06035</name>
</gene>
<comment type="caution">
    <text evidence="1">The sequence shown here is derived from an EMBL/GenBank/DDBJ whole genome shotgun (WGS) entry which is preliminary data.</text>
</comment>
<reference evidence="2" key="1">
    <citation type="journal article" date="2019" name="Int. J. Syst. Evol. Microbiol.">
        <title>The Global Catalogue of Microorganisms (GCM) 10K type strain sequencing project: providing services to taxonomists for standard genome sequencing and annotation.</title>
        <authorList>
            <consortium name="The Broad Institute Genomics Platform"/>
            <consortium name="The Broad Institute Genome Sequencing Center for Infectious Disease"/>
            <person name="Wu L."/>
            <person name="Ma J."/>
        </authorList>
    </citation>
    <scope>NUCLEOTIDE SEQUENCE [LARGE SCALE GENOMIC DNA]</scope>
    <source>
        <strain evidence="2">CCUG 60524</strain>
    </source>
</reference>
<dbReference type="SUPFAM" id="SSF103025">
    <property type="entry name" value="Folate-binding domain"/>
    <property type="match status" value="1"/>
</dbReference>
<dbReference type="Pfam" id="PF04268">
    <property type="entry name" value="SoxG"/>
    <property type="match status" value="1"/>
</dbReference>
<dbReference type="EMBL" id="JBHTJT010000007">
    <property type="protein sequence ID" value="MFD0979210.1"/>
    <property type="molecule type" value="Genomic_DNA"/>
</dbReference>
<evidence type="ECO:0000313" key="2">
    <source>
        <dbReference type="Proteomes" id="UP001597108"/>
    </source>
</evidence>
<name>A0ABW3IN66_9RHOB</name>
<dbReference type="Proteomes" id="UP001597108">
    <property type="component" value="Unassembled WGS sequence"/>
</dbReference>